<name>A0ABW1EGZ5_9BACT</name>
<dbReference type="PANTHER" id="PTHR33908">
    <property type="entry name" value="MANNOSYLTRANSFERASE YKCB-RELATED"/>
    <property type="match status" value="1"/>
</dbReference>
<feature type="transmembrane region" description="Helical" evidence="8">
    <location>
        <begin position="403"/>
        <end position="423"/>
    </location>
</feature>
<organism evidence="10 11">
    <name type="scientific">Acidicapsa dinghuensis</name>
    <dbReference type="NCBI Taxonomy" id="2218256"/>
    <lineage>
        <taxon>Bacteria</taxon>
        <taxon>Pseudomonadati</taxon>
        <taxon>Acidobacteriota</taxon>
        <taxon>Terriglobia</taxon>
        <taxon>Terriglobales</taxon>
        <taxon>Acidobacteriaceae</taxon>
        <taxon>Acidicapsa</taxon>
    </lineage>
</organism>
<feature type="transmembrane region" description="Helical" evidence="8">
    <location>
        <begin position="378"/>
        <end position="397"/>
    </location>
</feature>
<dbReference type="Pfam" id="PF13231">
    <property type="entry name" value="PMT_2"/>
    <property type="match status" value="1"/>
</dbReference>
<dbReference type="EMBL" id="JBHSPH010000002">
    <property type="protein sequence ID" value="MFC5862273.1"/>
    <property type="molecule type" value="Genomic_DNA"/>
</dbReference>
<dbReference type="RefSeq" id="WP_263338675.1">
    <property type="nucleotide sequence ID" value="NZ_JAGSYH010000004.1"/>
</dbReference>
<gene>
    <name evidence="10" type="ORF">ACFPT7_08205</name>
</gene>
<evidence type="ECO:0000313" key="11">
    <source>
        <dbReference type="Proteomes" id="UP001596091"/>
    </source>
</evidence>
<feature type="domain" description="Glycosyltransferase RgtA/B/C/D-like" evidence="9">
    <location>
        <begin position="92"/>
        <end position="234"/>
    </location>
</feature>
<evidence type="ECO:0000256" key="6">
    <source>
        <dbReference type="ARBA" id="ARBA00022989"/>
    </source>
</evidence>
<evidence type="ECO:0000256" key="3">
    <source>
        <dbReference type="ARBA" id="ARBA00022676"/>
    </source>
</evidence>
<dbReference type="EC" id="2.4.-.-" evidence="10"/>
<sequence>MANTPTSNGASGREVLIVFFTTLIASLTALWWSWTNHAFLLYGDAEAHMHIARRLFDSHRPGITQLGSVWLPLPHLLLVPFIAVDPWWRSGFGPAIPSAACYLLACLGLYKLARRWLAPLSSSLALILFACNPNLLYLQTTAMTEPLFLCELIWAVLLMVQWYEALDADEKRTSRIMWSLIAVLVAAVYTRYDGWILGFGAWLAMAICLFRRGKLFRPSFITVSVVLLLAPVSWMIYNAAVFGDWLDFMRGPYSAYAIEQRTASSSVDPHPGWHNLWISLVYYAKASEMDVAALGWGESIFTLAALGTVWGWLQARKAKRHSGAIQHPAALASWSWTLFLWLPLSFYDYSVSYGSVPIFLPVWKPFSWYNTRYGMEMLPGFALFFGFALEAGFRWLAANRPRYRIPAVAVLLALLTVNFALMLREKPLVYEEGKKNYEARGYYNAILSEAMGHLHQLDPKGLVLMDTSTYSMIVPLAGMTYHDTINESDKQYYKAALAAPAEHVDIVLAYAGSEIAAAVKAHPEHLRVYRHFHSRGHGWDQLDATLYVTDTFPLPPGDPVESAQPGQ</sequence>
<keyword evidence="2" id="KW-1003">Cell membrane</keyword>
<dbReference type="GO" id="GO:0016757">
    <property type="term" value="F:glycosyltransferase activity"/>
    <property type="evidence" value="ECO:0007669"/>
    <property type="project" value="UniProtKB-KW"/>
</dbReference>
<feature type="transmembrane region" description="Helical" evidence="8">
    <location>
        <begin position="293"/>
        <end position="313"/>
    </location>
</feature>
<feature type="transmembrane region" description="Helical" evidence="8">
    <location>
        <begin position="146"/>
        <end position="166"/>
    </location>
</feature>
<accession>A0ABW1EGZ5</accession>
<reference evidence="11" key="1">
    <citation type="journal article" date="2019" name="Int. J. Syst. Evol. Microbiol.">
        <title>The Global Catalogue of Microorganisms (GCM) 10K type strain sequencing project: providing services to taxonomists for standard genome sequencing and annotation.</title>
        <authorList>
            <consortium name="The Broad Institute Genomics Platform"/>
            <consortium name="The Broad Institute Genome Sequencing Center for Infectious Disease"/>
            <person name="Wu L."/>
            <person name="Ma J."/>
        </authorList>
    </citation>
    <scope>NUCLEOTIDE SEQUENCE [LARGE SCALE GENOMIC DNA]</scope>
    <source>
        <strain evidence="11">JCM 4087</strain>
    </source>
</reference>
<feature type="transmembrane region" description="Helical" evidence="8">
    <location>
        <begin position="15"/>
        <end position="42"/>
    </location>
</feature>
<keyword evidence="6 8" id="KW-1133">Transmembrane helix</keyword>
<evidence type="ECO:0000313" key="10">
    <source>
        <dbReference type="EMBL" id="MFC5862273.1"/>
    </source>
</evidence>
<keyword evidence="5 8" id="KW-0812">Transmembrane</keyword>
<evidence type="ECO:0000256" key="5">
    <source>
        <dbReference type="ARBA" id="ARBA00022692"/>
    </source>
</evidence>
<evidence type="ECO:0000256" key="2">
    <source>
        <dbReference type="ARBA" id="ARBA00022475"/>
    </source>
</evidence>
<dbReference type="InterPro" id="IPR050297">
    <property type="entry name" value="LipidA_mod_glycosyltrf_83"/>
</dbReference>
<evidence type="ECO:0000256" key="4">
    <source>
        <dbReference type="ARBA" id="ARBA00022679"/>
    </source>
</evidence>
<protein>
    <submittedName>
        <fullName evidence="10">ArnT family glycosyltransferase</fullName>
        <ecNumber evidence="10">2.4.-.-</ecNumber>
    </submittedName>
</protein>
<comment type="subcellular location">
    <subcellularLocation>
        <location evidence="1">Cell membrane</location>
        <topology evidence="1">Multi-pass membrane protein</topology>
    </subcellularLocation>
</comment>
<evidence type="ECO:0000256" key="1">
    <source>
        <dbReference type="ARBA" id="ARBA00004651"/>
    </source>
</evidence>
<evidence type="ECO:0000256" key="8">
    <source>
        <dbReference type="SAM" id="Phobius"/>
    </source>
</evidence>
<evidence type="ECO:0000259" key="9">
    <source>
        <dbReference type="Pfam" id="PF13231"/>
    </source>
</evidence>
<comment type="caution">
    <text evidence="10">The sequence shown here is derived from an EMBL/GenBank/DDBJ whole genome shotgun (WGS) entry which is preliminary data.</text>
</comment>
<feature type="transmembrane region" description="Helical" evidence="8">
    <location>
        <begin position="63"/>
        <end position="83"/>
    </location>
</feature>
<keyword evidence="4 10" id="KW-0808">Transferase</keyword>
<dbReference type="Proteomes" id="UP001596091">
    <property type="component" value="Unassembled WGS sequence"/>
</dbReference>
<keyword evidence="11" id="KW-1185">Reference proteome</keyword>
<keyword evidence="3 10" id="KW-0328">Glycosyltransferase</keyword>
<proteinExistence type="predicted"/>
<dbReference type="InterPro" id="IPR038731">
    <property type="entry name" value="RgtA/B/C-like"/>
</dbReference>
<feature type="transmembrane region" description="Helical" evidence="8">
    <location>
        <begin position="220"/>
        <end position="240"/>
    </location>
</feature>
<dbReference type="PANTHER" id="PTHR33908:SF11">
    <property type="entry name" value="MEMBRANE PROTEIN"/>
    <property type="match status" value="1"/>
</dbReference>
<keyword evidence="7 8" id="KW-0472">Membrane</keyword>
<feature type="transmembrane region" description="Helical" evidence="8">
    <location>
        <begin position="120"/>
        <end position="140"/>
    </location>
</feature>
<evidence type="ECO:0000256" key="7">
    <source>
        <dbReference type="ARBA" id="ARBA00023136"/>
    </source>
</evidence>